<dbReference type="GO" id="GO:0005886">
    <property type="term" value="C:plasma membrane"/>
    <property type="evidence" value="ECO:0007669"/>
    <property type="project" value="TreeGrafter"/>
</dbReference>
<dbReference type="Proteomes" id="UP000799779">
    <property type="component" value="Unassembled WGS sequence"/>
</dbReference>
<feature type="transmembrane region" description="Helical" evidence="5">
    <location>
        <begin position="196"/>
        <end position="215"/>
    </location>
</feature>
<dbReference type="GO" id="GO:0022857">
    <property type="term" value="F:transmembrane transporter activity"/>
    <property type="evidence" value="ECO:0007669"/>
    <property type="project" value="InterPro"/>
</dbReference>
<feature type="transmembrane region" description="Helical" evidence="5">
    <location>
        <begin position="227"/>
        <end position="246"/>
    </location>
</feature>
<dbReference type="Gene3D" id="1.20.1250.20">
    <property type="entry name" value="MFS general substrate transporter like domains"/>
    <property type="match status" value="2"/>
</dbReference>
<dbReference type="Pfam" id="PF07690">
    <property type="entry name" value="MFS_1"/>
    <property type="match status" value="1"/>
</dbReference>
<dbReference type="OrthoDB" id="440553at2759"/>
<evidence type="ECO:0000313" key="8">
    <source>
        <dbReference type="Proteomes" id="UP000799779"/>
    </source>
</evidence>
<dbReference type="InterPro" id="IPR036259">
    <property type="entry name" value="MFS_trans_sf"/>
</dbReference>
<proteinExistence type="predicted"/>
<evidence type="ECO:0000313" key="7">
    <source>
        <dbReference type="EMBL" id="KAF1994393.1"/>
    </source>
</evidence>
<comment type="subcellular location">
    <subcellularLocation>
        <location evidence="1">Membrane</location>
        <topology evidence="1">Multi-pass membrane protein</topology>
    </subcellularLocation>
</comment>
<dbReference type="PANTHER" id="PTHR23501">
    <property type="entry name" value="MAJOR FACILITATOR SUPERFAMILY"/>
    <property type="match status" value="1"/>
</dbReference>
<keyword evidence="2 5" id="KW-0812">Transmembrane</keyword>
<dbReference type="InterPro" id="IPR011701">
    <property type="entry name" value="MFS"/>
</dbReference>
<feature type="transmembrane region" description="Helical" evidence="5">
    <location>
        <begin position="272"/>
        <end position="293"/>
    </location>
</feature>
<organism evidence="7 8">
    <name type="scientific">Amniculicola lignicola CBS 123094</name>
    <dbReference type="NCBI Taxonomy" id="1392246"/>
    <lineage>
        <taxon>Eukaryota</taxon>
        <taxon>Fungi</taxon>
        <taxon>Dikarya</taxon>
        <taxon>Ascomycota</taxon>
        <taxon>Pezizomycotina</taxon>
        <taxon>Dothideomycetes</taxon>
        <taxon>Pleosporomycetidae</taxon>
        <taxon>Pleosporales</taxon>
        <taxon>Amniculicolaceae</taxon>
        <taxon>Amniculicola</taxon>
    </lineage>
</organism>
<evidence type="ECO:0000256" key="3">
    <source>
        <dbReference type="ARBA" id="ARBA00022989"/>
    </source>
</evidence>
<reference evidence="7" key="1">
    <citation type="journal article" date="2020" name="Stud. Mycol.">
        <title>101 Dothideomycetes genomes: a test case for predicting lifestyles and emergence of pathogens.</title>
        <authorList>
            <person name="Haridas S."/>
            <person name="Albert R."/>
            <person name="Binder M."/>
            <person name="Bloem J."/>
            <person name="Labutti K."/>
            <person name="Salamov A."/>
            <person name="Andreopoulos B."/>
            <person name="Baker S."/>
            <person name="Barry K."/>
            <person name="Bills G."/>
            <person name="Bluhm B."/>
            <person name="Cannon C."/>
            <person name="Castanera R."/>
            <person name="Culley D."/>
            <person name="Daum C."/>
            <person name="Ezra D."/>
            <person name="Gonzalez J."/>
            <person name="Henrissat B."/>
            <person name="Kuo A."/>
            <person name="Liang C."/>
            <person name="Lipzen A."/>
            <person name="Lutzoni F."/>
            <person name="Magnuson J."/>
            <person name="Mondo S."/>
            <person name="Nolan M."/>
            <person name="Ohm R."/>
            <person name="Pangilinan J."/>
            <person name="Park H.-J."/>
            <person name="Ramirez L."/>
            <person name="Alfaro M."/>
            <person name="Sun H."/>
            <person name="Tritt A."/>
            <person name="Yoshinaga Y."/>
            <person name="Zwiers L.-H."/>
            <person name="Turgeon B."/>
            <person name="Goodwin S."/>
            <person name="Spatafora J."/>
            <person name="Crous P."/>
            <person name="Grigoriev I."/>
        </authorList>
    </citation>
    <scope>NUCLEOTIDE SEQUENCE</scope>
    <source>
        <strain evidence="7">CBS 123094</strain>
    </source>
</reference>
<sequence>MAEAFSSPRKGTLVSITDDLGGFERASWIVSAYMLGYVEISRIVIIFSKLSDVLGRQSMLFLSVTMFVVFSAGCGASNTVTQLIICRAFQGIGGGGCFGIGTIISLELVPEKRYAALTALISAVYALSMIAGPILGGAISKDTSWRWIFLLNVPASVPCIIIVLFCFPRGFPYHGDEDFANRSFATLVSRKNLARIDLFGVASLLLATLALVTAVEEAGLSFGRRSAFVIALLTLSGILWIVFLLWERYITEKSKTDSLEPVFPWRFAKSRVWMGMLINAIFLGAAWTGAIFQLPQRFQVLNAVSAVEVGIRLLPFTAPCPVGSIFTAVLAKKGVPPIYMVIAASALQVAGFALLGSVPRSHDNTVSASLYGYQAMFGFGLGTNISLLTLMTPFCVETKDKAVAMGAITQFRVMGEAIGVSIVNTAMHSYLRSELAPILTSTELAAILSSAGAIRSMTPFKQEGSLNAMAEGYQLQFRILSGLAGMQIFGSIMMWQKKQITI</sequence>
<evidence type="ECO:0000256" key="4">
    <source>
        <dbReference type="ARBA" id="ARBA00023136"/>
    </source>
</evidence>
<dbReference type="EMBL" id="ML977662">
    <property type="protein sequence ID" value="KAF1994393.1"/>
    <property type="molecule type" value="Genomic_DNA"/>
</dbReference>
<gene>
    <name evidence="7" type="ORF">P154DRAFT_549082</name>
</gene>
<evidence type="ECO:0000259" key="6">
    <source>
        <dbReference type="PROSITE" id="PS50850"/>
    </source>
</evidence>
<feature type="transmembrane region" description="Helical" evidence="5">
    <location>
        <begin position="59"/>
        <end position="85"/>
    </location>
</feature>
<feature type="transmembrane region" description="Helical" evidence="5">
    <location>
        <begin position="145"/>
        <end position="167"/>
    </location>
</feature>
<evidence type="ECO:0000256" key="2">
    <source>
        <dbReference type="ARBA" id="ARBA00022692"/>
    </source>
</evidence>
<feature type="transmembrane region" description="Helical" evidence="5">
    <location>
        <begin position="28"/>
        <end position="47"/>
    </location>
</feature>
<dbReference type="InterPro" id="IPR020846">
    <property type="entry name" value="MFS_dom"/>
</dbReference>
<name>A0A6A5VXW4_9PLEO</name>
<keyword evidence="4 5" id="KW-0472">Membrane</keyword>
<evidence type="ECO:0000256" key="1">
    <source>
        <dbReference type="ARBA" id="ARBA00004141"/>
    </source>
</evidence>
<keyword evidence="8" id="KW-1185">Reference proteome</keyword>
<accession>A0A6A5VXW4</accession>
<feature type="transmembrane region" description="Helical" evidence="5">
    <location>
        <begin position="370"/>
        <end position="390"/>
    </location>
</feature>
<feature type="transmembrane region" description="Helical" evidence="5">
    <location>
        <begin position="338"/>
        <end position="358"/>
    </location>
</feature>
<feature type="transmembrane region" description="Helical" evidence="5">
    <location>
        <begin position="91"/>
        <end position="109"/>
    </location>
</feature>
<dbReference type="PROSITE" id="PS50850">
    <property type="entry name" value="MFS"/>
    <property type="match status" value="1"/>
</dbReference>
<protein>
    <submittedName>
        <fullName evidence="7">MFS multidrug transporter-like protein</fullName>
    </submittedName>
</protein>
<dbReference type="PANTHER" id="PTHR23501:SF43">
    <property type="entry name" value="MULTIDRUG TRANSPORTER, PUTATIVE (AFU_ORTHOLOGUE AFUA_6G03040)-RELATED"/>
    <property type="match status" value="1"/>
</dbReference>
<feature type="transmembrane region" description="Helical" evidence="5">
    <location>
        <begin position="116"/>
        <end position="139"/>
    </location>
</feature>
<dbReference type="AlphaFoldDB" id="A0A6A5VXW4"/>
<feature type="transmembrane region" description="Helical" evidence="5">
    <location>
        <begin position="313"/>
        <end position="331"/>
    </location>
</feature>
<keyword evidence="3 5" id="KW-1133">Transmembrane helix</keyword>
<evidence type="ECO:0000256" key="5">
    <source>
        <dbReference type="SAM" id="Phobius"/>
    </source>
</evidence>
<dbReference type="SUPFAM" id="SSF103473">
    <property type="entry name" value="MFS general substrate transporter"/>
    <property type="match status" value="2"/>
</dbReference>
<feature type="domain" description="Major facilitator superfamily (MFS) profile" evidence="6">
    <location>
        <begin position="1"/>
        <end position="499"/>
    </location>
</feature>